<comment type="caution">
    <text evidence="2">The sequence shown here is derived from an EMBL/GenBank/DDBJ whole genome shotgun (WGS) entry which is preliminary data.</text>
</comment>
<dbReference type="InterPro" id="IPR053824">
    <property type="entry name" value="DUF7010"/>
</dbReference>
<evidence type="ECO:0000313" key="2">
    <source>
        <dbReference type="EMBL" id="RUO76489.1"/>
    </source>
</evidence>
<keyword evidence="1" id="KW-0472">Membrane</keyword>
<feature type="transmembrane region" description="Helical" evidence="1">
    <location>
        <begin position="154"/>
        <end position="173"/>
    </location>
</feature>
<protein>
    <submittedName>
        <fullName evidence="2">Uncharacterized protein</fullName>
    </submittedName>
</protein>
<feature type="transmembrane region" description="Helical" evidence="1">
    <location>
        <begin position="15"/>
        <end position="36"/>
    </location>
</feature>
<feature type="transmembrane region" description="Helical" evidence="1">
    <location>
        <begin position="80"/>
        <end position="100"/>
    </location>
</feature>
<dbReference type="AlphaFoldDB" id="A0A432ZF11"/>
<keyword evidence="1" id="KW-0812">Transmembrane</keyword>
<dbReference type="EMBL" id="PIQG01000004">
    <property type="protein sequence ID" value="RUO76489.1"/>
    <property type="molecule type" value="Genomic_DNA"/>
</dbReference>
<feature type="transmembrane region" description="Helical" evidence="1">
    <location>
        <begin position="42"/>
        <end position="59"/>
    </location>
</feature>
<proteinExistence type="predicted"/>
<name>A0A432ZF11_9GAMM</name>
<accession>A0A432ZF11</accession>
<sequence length="183" mass="20696">MTLDEQRREFANRRLIATPIAGLIAWLIVGVGSLFLGPVGKSWLLFGATGSIVYLGIMISKFTGENFTDKTKPKNEFDQLFYYSVAMAVLVYAIAIPFFLIDYTSLPLTVGILTGLMWLPISWIIKHWIGLVHGVLRTALVTLAWFMFPEHRFIAVSAVIVVLYVFAITVLELRWRKLQQAQT</sequence>
<gene>
    <name evidence="2" type="ORF">CWI83_09040</name>
</gene>
<organism evidence="2 3">
    <name type="scientific">Pseudidiomarina taiwanensis</name>
    <dbReference type="NCBI Taxonomy" id="337250"/>
    <lineage>
        <taxon>Bacteria</taxon>
        <taxon>Pseudomonadati</taxon>
        <taxon>Pseudomonadota</taxon>
        <taxon>Gammaproteobacteria</taxon>
        <taxon>Alteromonadales</taxon>
        <taxon>Idiomarinaceae</taxon>
        <taxon>Pseudidiomarina</taxon>
    </lineage>
</organism>
<dbReference type="Pfam" id="PF22765">
    <property type="entry name" value="DUF7010"/>
    <property type="match status" value="1"/>
</dbReference>
<evidence type="ECO:0000256" key="1">
    <source>
        <dbReference type="SAM" id="Phobius"/>
    </source>
</evidence>
<dbReference type="OrthoDB" id="7630092at2"/>
<feature type="transmembrane region" description="Helical" evidence="1">
    <location>
        <begin position="106"/>
        <end position="124"/>
    </location>
</feature>
<reference evidence="2 3" key="1">
    <citation type="journal article" date="2011" name="Front. Microbiol.">
        <title>Genomic signatures of strain selection and enhancement in Bacillus atrophaeus var. globigii, a historical biowarfare simulant.</title>
        <authorList>
            <person name="Gibbons H.S."/>
            <person name="Broomall S.M."/>
            <person name="McNew L.A."/>
            <person name="Daligault H."/>
            <person name="Chapman C."/>
            <person name="Bruce D."/>
            <person name="Karavis M."/>
            <person name="Krepps M."/>
            <person name="McGregor P.A."/>
            <person name="Hong C."/>
            <person name="Park K.H."/>
            <person name="Akmal A."/>
            <person name="Feldman A."/>
            <person name="Lin J.S."/>
            <person name="Chang W.E."/>
            <person name="Higgs B.W."/>
            <person name="Demirev P."/>
            <person name="Lindquist J."/>
            <person name="Liem A."/>
            <person name="Fochler E."/>
            <person name="Read T.D."/>
            <person name="Tapia R."/>
            <person name="Johnson S."/>
            <person name="Bishop-Lilly K.A."/>
            <person name="Detter C."/>
            <person name="Han C."/>
            <person name="Sozhamannan S."/>
            <person name="Rosenzweig C.N."/>
            <person name="Skowronski E.W."/>
        </authorList>
    </citation>
    <scope>NUCLEOTIDE SEQUENCE [LARGE SCALE GENOMIC DNA]</scope>
    <source>
        <strain evidence="2 3">PIT1</strain>
    </source>
</reference>
<evidence type="ECO:0000313" key="3">
    <source>
        <dbReference type="Proteomes" id="UP000288279"/>
    </source>
</evidence>
<keyword evidence="3" id="KW-1185">Reference proteome</keyword>
<dbReference type="Proteomes" id="UP000288279">
    <property type="component" value="Unassembled WGS sequence"/>
</dbReference>
<dbReference type="RefSeq" id="WP_126828261.1">
    <property type="nucleotide sequence ID" value="NZ_PIQG01000004.1"/>
</dbReference>
<keyword evidence="1" id="KW-1133">Transmembrane helix</keyword>